<evidence type="ECO:0000313" key="1">
    <source>
        <dbReference type="EMBL" id="RNA28632.1"/>
    </source>
</evidence>
<proteinExistence type="predicted"/>
<dbReference type="EMBL" id="REGN01002360">
    <property type="protein sequence ID" value="RNA28632.1"/>
    <property type="molecule type" value="Genomic_DNA"/>
</dbReference>
<dbReference type="Proteomes" id="UP000276133">
    <property type="component" value="Unassembled WGS sequence"/>
</dbReference>
<gene>
    <name evidence="1" type="ORF">BpHYR1_013045</name>
</gene>
<keyword evidence="2" id="KW-1185">Reference proteome</keyword>
<accession>A0A3M7RYU0</accession>
<name>A0A3M7RYU0_BRAPC</name>
<protein>
    <submittedName>
        <fullName evidence="1">Uncharacterized protein</fullName>
    </submittedName>
</protein>
<comment type="caution">
    <text evidence="1">The sequence shown here is derived from an EMBL/GenBank/DDBJ whole genome shotgun (WGS) entry which is preliminary data.</text>
</comment>
<evidence type="ECO:0000313" key="2">
    <source>
        <dbReference type="Proteomes" id="UP000276133"/>
    </source>
</evidence>
<organism evidence="1 2">
    <name type="scientific">Brachionus plicatilis</name>
    <name type="common">Marine rotifer</name>
    <name type="synonym">Brachionus muelleri</name>
    <dbReference type="NCBI Taxonomy" id="10195"/>
    <lineage>
        <taxon>Eukaryota</taxon>
        <taxon>Metazoa</taxon>
        <taxon>Spiralia</taxon>
        <taxon>Gnathifera</taxon>
        <taxon>Rotifera</taxon>
        <taxon>Eurotatoria</taxon>
        <taxon>Monogononta</taxon>
        <taxon>Pseudotrocha</taxon>
        <taxon>Ploima</taxon>
        <taxon>Brachionidae</taxon>
        <taxon>Brachionus</taxon>
    </lineage>
</organism>
<dbReference type="AlphaFoldDB" id="A0A3M7RYU0"/>
<sequence length="157" mass="18220">MYSSGSCYQEVLTELFGAKSIFGVIYLNYEANRLKKSYILLEIGLINYPKKTFLIHGKPLAFIIGKKTREKKSLLKHNSNAIINDSTSHQKNSLKSPFSHSTQTFARNMGIFCMKFHNARNMHNLFEFFIMKNPKIHFDLLGFIIWGTLKINVFYID</sequence>
<reference evidence="1 2" key="1">
    <citation type="journal article" date="2018" name="Sci. Rep.">
        <title>Genomic signatures of local adaptation to the degree of environmental predictability in rotifers.</title>
        <authorList>
            <person name="Franch-Gras L."/>
            <person name="Hahn C."/>
            <person name="Garcia-Roger E.M."/>
            <person name="Carmona M.J."/>
            <person name="Serra M."/>
            <person name="Gomez A."/>
        </authorList>
    </citation>
    <scope>NUCLEOTIDE SEQUENCE [LARGE SCALE GENOMIC DNA]</scope>
    <source>
        <strain evidence="1">HYR1</strain>
    </source>
</reference>